<dbReference type="InterPro" id="IPR023395">
    <property type="entry name" value="MCP_dom_sf"/>
</dbReference>
<evidence type="ECO:0000259" key="6">
    <source>
        <dbReference type="Pfam" id="PF01370"/>
    </source>
</evidence>
<dbReference type="PANTHER" id="PTHR47567">
    <property type="entry name" value="MITOCHONDRIAL SUBSTRATE/SOLUTE CARRIER"/>
    <property type="match status" value="1"/>
</dbReference>
<keyword evidence="2 4" id="KW-0812">Transmembrane</keyword>
<dbReference type="InParanoid" id="B8C9G5"/>
<evidence type="ECO:0000256" key="3">
    <source>
        <dbReference type="ARBA" id="ARBA00023136"/>
    </source>
</evidence>
<dbReference type="Pfam" id="PF00153">
    <property type="entry name" value="Mito_carr"/>
    <property type="match status" value="1"/>
</dbReference>
<dbReference type="KEGG" id="tps:THAPSDRAFT_8429"/>
<feature type="domain" description="NAD-dependent epimerase/dehydratase" evidence="6">
    <location>
        <begin position="381"/>
        <end position="447"/>
    </location>
</feature>
<dbReference type="AlphaFoldDB" id="B8C9G5"/>
<evidence type="ECO:0000256" key="4">
    <source>
        <dbReference type="PROSITE-ProRule" id="PRU00282"/>
    </source>
</evidence>
<evidence type="ECO:0000256" key="2">
    <source>
        <dbReference type="ARBA" id="ARBA00022692"/>
    </source>
</evidence>
<evidence type="ECO:0000256" key="5">
    <source>
        <dbReference type="SAM" id="Phobius"/>
    </source>
</evidence>
<dbReference type="eggNOG" id="ENOG502QU7F">
    <property type="taxonomic scope" value="Eukaryota"/>
</dbReference>
<keyword evidence="5" id="KW-1133">Transmembrane helix</keyword>
<dbReference type="HOGENOM" id="CLU_347357_0_0_1"/>
<evidence type="ECO:0000313" key="8">
    <source>
        <dbReference type="Proteomes" id="UP000001449"/>
    </source>
</evidence>
<proteinExistence type="predicted"/>
<dbReference type="InterPro" id="IPR018108">
    <property type="entry name" value="MCP_transmembrane"/>
</dbReference>
<dbReference type="PROSITE" id="PS50920">
    <property type="entry name" value="SOLCAR"/>
    <property type="match status" value="1"/>
</dbReference>
<accession>B8C9G5</accession>
<dbReference type="PANTHER" id="PTHR47567:SF1">
    <property type="entry name" value="NAD-DEPENDENT EPIMERASE_DEHYDRATASE DOMAIN-CONTAINING PROTEIN"/>
    <property type="match status" value="1"/>
</dbReference>
<sequence length="813" mass="89129">MTTGERTTKPHSLEEIVKISAMSGAAGAGAMIANVGALMWLRTTVKYQYRNGVSFPIAIRMLYADGGVPRFYRGVIPALIMAPLSRFGDTAANTGMPILLNSFESTRESSVATKTALASMAAATWRVFLMPVDTIETTMQVTGKFSNVTNKVNADGFAALYRGSFAAASATLIGHFPWYFTYNYLSLKLPEQNDPFRELSRRAFVGFCSSLISDTCSNSIRVVKVYKQSSSEAISYPQVIKTVIRESGVKGMLFRGLETKILVNGLQGIFFSVVWKQFEQAFFGKQINLVPAVGSFSSLISLTGATKMRAPHAFATVVAVATLYSSNAAWMSSLQLQRTVHLDTRRTTASHRSERRCDGAIHQSTILRYSLTGHTAEDTHVLILGGTGFVGSHIIKLLDKKGIQYIAASTKGNDGTIALDLTAADAANQLLDICKTKRVSTIISAVGSIGQDCDYEVNSASGRTASAAFGSEYSDGTLPRYIFIGNSPRVRNLCNTIPSLNEYARGKEESERLLQHTFSRNNEKKYYILKPTFIYGGDDFGLNPPRLPSGIGQILEAFLGLYPIQATSEFLPDILGVTLEAPVNVEAVAGAVVNIALGLCDESNVLERREDIIMAASKRGAVQSDATDEAGRNDRRKELKRILSQRASEYTAEQNFAMLEELERLGTTHTTDGVSLSGRWDFCFDVEPDVGTGFIKELFDDKSSVMRKIVDFQGVHMEIGDEESTIQLVVSLSLFEKQMKLILHTSLSPAPASTDGGTLMLKEKFEGIELNGFRLPYPNAWRKSRYLEFSYLDEEFAIARGSGGEPHFILRSM</sequence>
<dbReference type="InterPro" id="IPR001509">
    <property type="entry name" value="Epimerase_deHydtase"/>
</dbReference>
<dbReference type="RefSeq" id="XP_002292656.1">
    <property type="nucleotide sequence ID" value="XM_002292620.1"/>
</dbReference>
<organism evidence="7 8">
    <name type="scientific">Thalassiosira pseudonana</name>
    <name type="common">Marine diatom</name>
    <name type="synonym">Cyclotella nana</name>
    <dbReference type="NCBI Taxonomy" id="35128"/>
    <lineage>
        <taxon>Eukaryota</taxon>
        <taxon>Sar</taxon>
        <taxon>Stramenopiles</taxon>
        <taxon>Ochrophyta</taxon>
        <taxon>Bacillariophyta</taxon>
        <taxon>Coscinodiscophyceae</taxon>
        <taxon>Thalassiosirophycidae</taxon>
        <taxon>Thalassiosirales</taxon>
        <taxon>Thalassiosiraceae</taxon>
        <taxon>Thalassiosira</taxon>
    </lineage>
</organism>
<gene>
    <name evidence="7" type="ORF">THAPSDRAFT_8429</name>
</gene>
<dbReference type="SUPFAM" id="SSF51735">
    <property type="entry name" value="NAD(P)-binding Rossmann-fold domains"/>
    <property type="match status" value="1"/>
</dbReference>
<dbReference type="PaxDb" id="35128-Thaps8429"/>
<dbReference type="Gene3D" id="3.40.50.720">
    <property type="entry name" value="NAD(P)-binding Rossmann-like Domain"/>
    <property type="match status" value="1"/>
</dbReference>
<dbReference type="GO" id="GO:0016020">
    <property type="term" value="C:membrane"/>
    <property type="evidence" value="ECO:0007669"/>
    <property type="project" value="UniProtKB-SubCell"/>
</dbReference>
<evidence type="ECO:0000313" key="7">
    <source>
        <dbReference type="EMBL" id="EED89852.1"/>
    </source>
</evidence>
<feature type="repeat" description="Solcar" evidence="4">
    <location>
        <begin position="109"/>
        <end position="188"/>
    </location>
</feature>
<dbReference type="Proteomes" id="UP000001449">
    <property type="component" value="Chromosome 10"/>
</dbReference>
<keyword evidence="8" id="KW-1185">Reference proteome</keyword>
<dbReference type="InterPro" id="IPR036291">
    <property type="entry name" value="NAD(P)-bd_dom_sf"/>
</dbReference>
<keyword evidence="3 4" id="KW-0472">Membrane</keyword>
<reference evidence="7 8" key="2">
    <citation type="journal article" date="2008" name="Nature">
        <title>The Phaeodactylum genome reveals the evolutionary history of diatom genomes.</title>
        <authorList>
            <person name="Bowler C."/>
            <person name="Allen A.E."/>
            <person name="Badger J.H."/>
            <person name="Grimwood J."/>
            <person name="Jabbari K."/>
            <person name="Kuo A."/>
            <person name="Maheswari U."/>
            <person name="Martens C."/>
            <person name="Maumus F."/>
            <person name="Otillar R.P."/>
            <person name="Rayko E."/>
            <person name="Salamov A."/>
            <person name="Vandepoele K."/>
            <person name="Beszteri B."/>
            <person name="Gruber A."/>
            <person name="Heijde M."/>
            <person name="Katinka M."/>
            <person name="Mock T."/>
            <person name="Valentin K."/>
            <person name="Verret F."/>
            <person name="Berges J.A."/>
            <person name="Brownlee C."/>
            <person name="Cadoret J.P."/>
            <person name="Chiovitti A."/>
            <person name="Choi C.J."/>
            <person name="Coesel S."/>
            <person name="De Martino A."/>
            <person name="Detter J.C."/>
            <person name="Durkin C."/>
            <person name="Falciatore A."/>
            <person name="Fournet J."/>
            <person name="Haruta M."/>
            <person name="Huysman M.J."/>
            <person name="Jenkins B.D."/>
            <person name="Jiroutova K."/>
            <person name="Jorgensen R.E."/>
            <person name="Joubert Y."/>
            <person name="Kaplan A."/>
            <person name="Kroger N."/>
            <person name="Kroth P.G."/>
            <person name="La Roche J."/>
            <person name="Lindquist E."/>
            <person name="Lommer M."/>
            <person name="Martin-Jezequel V."/>
            <person name="Lopez P.J."/>
            <person name="Lucas S."/>
            <person name="Mangogna M."/>
            <person name="McGinnis K."/>
            <person name="Medlin L.K."/>
            <person name="Montsant A."/>
            <person name="Oudot-Le Secq M.P."/>
            <person name="Napoli C."/>
            <person name="Obornik M."/>
            <person name="Parker M.S."/>
            <person name="Petit J.L."/>
            <person name="Porcel B.M."/>
            <person name="Poulsen N."/>
            <person name="Robison M."/>
            <person name="Rychlewski L."/>
            <person name="Rynearson T.A."/>
            <person name="Schmutz J."/>
            <person name="Shapiro H."/>
            <person name="Siaut M."/>
            <person name="Stanley M."/>
            <person name="Sussman M.R."/>
            <person name="Taylor A.R."/>
            <person name="Vardi A."/>
            <person name="von Dassow P."/>
            <person name="Vyverman W."/>
            <person name="Willis A."/>
            <person name="Wyrwicz L.S."/>
            <person name="Rokhsar D.S."/>
            <person name="Weissenbach J."/>
            <person name="Armbrust E.V."/>
            <person name="Green B.R."/>
            <person name="Van de Peer Y."/>
            <person name="Grigoriev I.V."/>
        </authorList>
    </citation>
    <scope>NUCLEOTIDE SEQUENCE [LARGE SCALE GENOMIC DNA]</scope>
    <source>
        <strain evidence="7 8">CCMP1335</strain>
    </source>
</reference>
<name>B8C9G5_THAPS</name>
<dbReference type="STRING" id="35128.B8C9G5"/>
<reference evidence="7 8" key="1">
    <citation type="journal article" date="2004" name="Science">
        <title>The genome of the diatom Thalassiosira pseudonana: ecology, evolution, and metabolism.</title>
        <authorList>
            <person name="Armbrust E.V."/>
            <person name="Berges J.A."/>
            <person name="Bowler C."/>
            <person name="Green B.R."/>
            <person name="Martinez D."/>
            <person name="Putnam N.H."/>
            <person name="Zhou S."/>
            <person name="Allen A.E."/>
            <person name="Apt K.E."/>
            <person name="Bechner M."/>
            <person name="Brzezinski M.A."/>
            <person name="Chaal B.K."/>
            <person name="Chiovitti A."/>
            <person name="Davis A.K."/>
            <person name="Demarest M.S."/>
            <person name="Detter J.C."/>
            <person name="Glavina T."/>
            <person name="Goodstein D."/>
            <person name="Hadi M.Z."/>
            <person name="Hellsten U."/>
            <person name="Hildebrand M."/>
            <person name="Jenkins B.D."/>
            <person name="Jurka J."/>
            <person name="Kapitonov V.V."/>
            <person name="Kroger N."/>
            <person name="Lau W.W."/>
            <person name="Lane T.W."/>
            <person name="Larimer F.W."/>
            <person name="Lippmeier J.C."/>
            <person name="Lucas S."/>
            <person name="Medina M."/>
            <person name="Montsant A."/>
            <person name="Obornik M."/>
            <person name="Parker M.S."/>
            <person name="Palenik B."/>
            <person name="Pazour G.J."/>
            <person name="Richardson P.M."/>
            <person name="Rynearson T.A."/>
            <person name="Saito M.A."/>
            <person name="Schwartz D.C."/>
            <person name="Thamatrakoln K."/>
            <person name="Valentin K."/>
            <person name="Vardi A."/>
            <person name="Wilkerson F.P."/>
            <person name="Rokhsar D.S."/>
        </authorList>
    </citation>
    <scope>NUCLEOTIDE SEQUENCE [LARGE SCALE GENOMIC DNA]</scope>
    <source>
        <strain evidence="7 8">CCMP1335</strain>
    </source>
</reference>
<protein>
    <recommendedName>
        <fullName evidence="6">NAD-dependent epimerase/dehydratase domain-containing protein</fullName>
    </recommendedName>
</protein>
<evidence type="ECO:0000256" key="1">
    <source>
        <dbReference type="ARBA" id="ARBA00004141"/>
    </source>
</evidence>
<dbReference type="SUPFAM" id="SSF103506">
    <property type="entry name" value="Mitochondrial carrier"/>
    <property type="match status" value="1"/>
</dbReference>
<feature type="transmembrane region" description="Helical" evidence="5">
    <location>
        <begin position="21"/>
        <end position="41"/>
    </location>
</feature>
<dbReference type="GeneID" id="7446848"/>
<dbReference type="EMBL" id="CM000646">
    <property type="protein sequence ID" value="EED89852.1"/>
    <property type="molecule type" value="Genomic_DNA"/>
</dbReference>
<dbReference type="Gene3D" id="1.50.40.10">
    <property type="entry name" value="Mitochondrial carrier domain"/>
    <property type="match status" value="1"/>
</dbReference>
<dbReference type="Pfam" id="PF01370">
    <property type="entry name" value="Epimerase"/>
    <property type="match status" value="1"/>
</dbReference>
<comment type="subcellular location">
    <subcellularLocation>
        <location evidence="1">Membrane</location>
        <topology evidence="1">Multi-pass membrane protein</topology>
    </subcellularLocation>
</comment>